<sequence length="574" mass="65060">MADETNNPYTTFSGEKLPFRGLRLWKLLTLLSSLVAITIAAVFVWYVLAHTTAEKAGDKQNASTDVTMACPQLPTLFPLPKETPKRITEVFEKLESILNATVDETSSLPAISMNVFYRDKILWSGHYGSKVYKQPTLKPNDSTVYRIGSVTKIFAVLLVYKLYEEGKIVSIDDPLSKYAPNFFIHNPFTNENITLREIASQMSGLPREAPCIYQCSNTTSREQLALLRNRTLVLPPWTEPSYSNLGYALLGRLLTENLLNETFENWTKENILKPLGMANTGFEITEEVEKNMAFPYLPDGQRMKFMNLGWINPAGAMYSTIEDLAKLGMMFAQPEKQKLFKPASLREMMTPKDITPDGVTVWGSPFEMFFSEHFLIRTKGGNIDTYSALLTVIPELALGANILRSTIYYGQPMGFEAPVSFYNLLAPRLNETLFELQRKSHFPISPEPFIGKFRVKQVNPVFGNIMTYNVTITSYQNFLLSSVLPTQSTLEIRYIGENLVFQAKMRIPGNSCFGERVGTLADLYYEPPDKEKLSQGFRIPQWEILAKRLKDSGEDPGDGNRKEFDFFNDFKSAI</sequence>
<keyword evidence="2" id="KW-0472">Membrane</keyword>
<reference evidence="4 5" key="1">
    <citation type="journal article" date="2018" name="Sci. Rep.">
        <title>Comparative analysis of the Pocillopora damicornis genome highlights role of immune system in coral evolution.</title>
        <authorList>
            <person name="Cunning R."/>
            <person name="Bay R.A."/>
            <person name="Gillette P."/>
            <person name="Baker A.C."/>
            <person name="Traylor-Knowles N."/>
        </authorList>
    </citation>
    <scope>NUCLEOTIDE SEQUENCE [LARGE SCALE GENOMIC DNA]</scope>
    <source>
        <strain evidence="4">RSMAS</strain>
        <tissue evidence="4">Whole animal</tissue>
    </source>
</reference>
<keyword evidence="2" id="KW-0812">Transmembrane</keyword>
<comment type="caution">
    <text evidence="4">The sequence shown here is derived from an EMBL/GenBank/DDBJ whole genome shotgun (WGS) entry which is preliminary data.</text>
</comment>
<dbReference type="InterPro" id="IPR012338">
    <property type="entry name" value="Beta-lactam/transpept-like"/>
</dbReference>
<dbReference type="EMBL" id="RCHS01001212">
    <property type="protein sequence ID" value="RMX54724.1"/>
    <property type="molecule type" value="Genomic_DNA"/>
</dbReference>
<dbReference type="OMA" id="PINEYTI"/>
<evidence type="ECO:0000313" key="5">
    <source>
        <dbReference type="Proteomes" id="UP000275408"/>
    </source>
</evidence>
<feature type="transmembrane region" description="Helical" evidence="2">
    <location>
        <begin position="27"/>
        <end position="48"/>
    </location>
</feature>
<keyword evidence="5" id="KW-1185">Reference proteome</keyword>
<comment type="similarity">
    <text evidence="1">Belongs to the beta-lactamase family.</text>
</comment>
<evidence type="ECO:0000256" key="1">
    <source>
        <dbReference type="ARBA" id="ARBA00038473"/>
    </source>
</evidence>
<dbReference type="AlphaFoldDB" id="A0A3M6UMF6"/>
<gene>
    <name evidence="4" type="ORF">pdam_00011516</name>
</gene>
<evidence type="ECO:0000256" key="2">
    <source>
        <dbReference type="SAM" id="Phobius"/>
    </source>
</evidence>
<proteinExistence type="inferred from homology"/>
<accession>A0A3M6UMF6</accession>
<dbReference type="Gene3D" id="3.40.710.10">
    <property type="entry name" value="DD-peptidase/beta-lactamase superfamily"/>
    <property type="match status" value="1"/>
</dbReference>
<protein>
    <recommendedName>
        <fullName evidence="3">Beta-lactamase-related domain-containing protein</fullName>
    </recommendedName>
</protein>
<dbReference type="InterPro" id="IPR001466">
    <property type="entry name" value="Beta-lactam-related"/>
</dbReference>
<keyword evidence="2" id="KW-1133">Transmembrane helix</keyword>
<dbReference type="Pfam" id="PF00144">
    <property type="entry name" value="Beta-lactamase"/>
    <property type="match status" value="1"/>
</dbReference>
<dbReference type="PANTHER" id="PTHR22935:SF95">
    <property type="entry name" value="BETA-LACTAMASE-LIKE 1-RELATED"/>
    <property type="match status" value="1"/>
</dbReference>
<dbReference type="STRING" id="46731.A0A3M6UMF6"/>
<dbReference type="PANTHER" id="PTHR22935">
    <property type="entry name" value="PENICILLIN-BINDING PROTEIN"/>
    <property type="match status" value="1"/>
</dbReference>
<dbReference type="SUPFAM" id="SSF56601">
    <property type="entry name" value="beta-lactamase/transpeptidase-like"/>
    <property type="match status" value="1"/>
</dbReference>
<organism evidence="4 5">
    <name type="scientific">Pocillopora damicornis</name>
    <name type="common">Cauliflower coral</name>
    <name type="synonym">Millepora damicornis</name>
    <dbReference type="NCBI Taxonomy" id="46731"/>
    <lineage>
        <taxon>Eukaryota</taxon>
        <taxon>Metazoa</taxon>
        <taxon>Cnidaria</taxon>
        <taxon>Anthozoa</taxon>
        <taxon>Hexacorallia</taxon>
        <taxon>Scleractinia</taxon>
        <taxon>Astrocoeniina</taxon>
        <taxon>Pocilloporidae</taxon>
        <taxon>Pocillopora</taxon>
    </lineage>
</organism>
<evidence type="ECO:0000313" key="4">
    <source>
        <dbReference type="EMBL" id="RMX54724.1"/>
    </source>
</evidence>
<evidence type="ECO:0000259" key="3">
    <source>
        <dbReference type="Pfam" id="PF00144"/>
    </source>
</evidence>
<dbReference type="InterPro" id="IPR051478">
    <property type="entry name" value="Beta-lactamase-like_AB/R"/>
</dbReference>
<name>A0A3M6UMF6_POCDA</name>
<dbReference type="Proteomes" id="UP000275408">
    <property type="component" value="Unassembled WGS sequence"/>
</dbReference>
<dbReference type="OrthoDB" id="5946976at2759"/>
<feature type="domain" description="Beta-lactamase-related" evidence="3">
    <location>
        <begin position="101"/>
        <end position="366"/>
    </location>
</feature>